<dbReference type="AlphaFoldDB" id="A0A841U3I8"/>
<keyword evidence="2" id="KW-1185">Reference proteome</keyword>
<proteinExistence type="predicted"/>
<dbReference type="Proteomes" id="UP000553776">
    <property type="component" value="Unassembled WGS sequence"/>
</dbReference>
<dbReference type="RefSeq" id="WP_185139087.1">
    <property type="nucleotide sequence ID" value="NZ_BORM01000020.1"/>
</dbReference>
<evidence type="ECO:0000313" key="2">
    <source>
        <dbReference type="Proteomes" id="UP000553776"/>
    </source>
</evidence>
<name>A0A841U3I8_9BACL</name>
<reference evidence="1 2" key="1">
    <citation type="submission" date="2020-08" db="EMBL/GenBank/DDBJ databases">
        <title>Cohnella phylogeny.</title>
        <authorList>
            <person name="Dunlap C."/>
        </authorList>
    </citation>
    <scope>NUCLEOTIDE SEQUENCE [LARGE SCALE GENOMIC DNA]</scope>
    <source>
        <strain evidence="1 2">DSM 25239</strain>
    </source>
</reference>
<comment type="caution">
    <text evidence="1">The sequence shown here is derived from an EMBL/GenBank/DDBJ whole genome shotgun (WGS) entry which is preliminary data.</text>
</comment>
<evidence type="ECO:0008006" key="3">
    <source>
        <dbReference type="Google" id="ProtNLM"/>
    </source>
</evidence>
<dbReference type="EMBL" id="JACJVR010000112">
    <property type="protein sequence ID" value="MBB6695125.1"/>
    <property type="molecule type" value="Genomic_DNA"/>
</dbReference>
<gene>
    <name evidence="1" type="ORF">H7B90_27390</name>
</gene>
<accession>A0A841U3I8</accession>
<organism evidence="1 2">
    <name type="scientific">Cohnella xylanilytica</name>
    <dbReference type="NCBI Taxonomy" id="557555"/>
    <lineage>
        <taxon>Bacteria</taxon>
        <taxon>Bacillati</taxon>
        <taxon>Bacillota</taxon>
        <taxon>Bacilli</taxon>
        <taxon>Bacillales</taxon>
        <taxon>Paenibacillaceae</taxon>
        <taxon>Cohnella</taxon>
    </lineage>
</organism>
<evidence type="ECO:0000313" key="1">
    <source>
        <dbReference type="EMBL" id="MBB6695125.1"/>
    </source>
</evidence>
<sequence>MSLGLRVAQCPGCGSLYQENSRKQCPDCSAVEDAQIEAIERQLRRNRFLNNEQVAEITSIPAERIRGWIRKGKIKLYDYPNLADSCDLCGEPTRSGKLCVKCSSRIQSDIVRVFEQERLMKERNRATHSYISKR</sequence>
<protein>
    <recommendedName>
        <fullName evidence="3">Flagellar operon protein (TIGR03826 family)</fullName>
    </recommendedName>
</protein>